<dbReference type="Proteomes" id="UP001174936">
    <property type="component" value="Unassembled WGS sequence"/>
</dbReference>
<evidence type="ECO:0000313" key="1">
    <source>
        <dbReference type="EMBL" id="KAK0655063.1"/>
    </source>
</evidence>
<dbReference type="AlphaFoldDB" id="A0AA39YM25"/>
<proteinExistence type="predicted"/>
<name>A0AA39YM25_9PEZI</name>
<dbReference type="EMBL" id="JAULSV010000001">
    <property type="protein sequence ID" value="KAK0655063.1"/>
    <property type="molecule type" value="Genomic_DNA"/>
</dbReference>
<evidence type="ECO:0000313" key="2">
    <source>
        <dbReference type="Proteomes" id="UP001174936"/>
    </source>
</evidence>
<reference evidence="1" key="1">
    <citation type="submission" date="2023-06" db="EMBL/GenBank/DDBJ databases">
        <title>Genome-scale phylogeny and comparative genomics of the fungal order Sordariales.</title>
        <authorList>
            <consortium name="Lawrence Berkeley National Laboratory"/>
            <person name="Hensen N."/>
            <person name="Bonometti L."/>
            <person name="Westerberg I."/>
            <person name="Brannstrom I.O."/>
            <person name="Guillou S."/>
            <person name="Cros-Aarteil S."/>
            <person name="Calhoun S."/>
            <person name="Haridas S."/>
            <person name="Kuo A."/>
            <person name="Mondo S."/>
            <person name="Pangilinan J."/>
            <person name="Riley R."/>
            <person name="Labutti K."/>
            <person name="Andreopoulos B."/>
            <person name="Lipzen A."/>
            <person name="Chen C."/>
            <person name="Yanf M."/>
            <person name="Daum C."/>
            <person name="Ng V."/>
            <person name="Clum A."/>
            <person name="Steindorff A."/>
            <person name="Ohm R."/>
            <person name="Martin F."/>
            <person name="Silar P."/>
            <person name="Natvig D."/>
            <person name="Lalanne C."/>
            <person name="Gautier V."/>
            <person name="Ament-Velasquez S.L."/>
            <person name="Kruys A."/>
            <person name="Hutchinson M.I."/>
            <person name="Powell A.J."/>
            <person name="Barry K."/>
            <person name="Miller A.N."/>
            <person name="Grigoriev I.V."/>
            <person name="Debuchy R."/>
            <person name="Gladieux P."/>
            <person name="Thoren M.H."/>
            <person name="Johannesson H."/>
        </authorList>
    </citation>
    <scope>NUCLEOTIDE SEQUENCE</scope>
    <source>
        <strain evidence="1">SMH2532-1</strain>
    </source>
</reference>
<organism evidence="1 2">
    <name type="scientific">Cercophora newfieldiana</name>
    <dbReference type="NCBI Taxonomy" id="92897"/>
    <lineage>
        <taxon>Eukaryota</taxon>
        <taxon>Fungi</taxon>
        <taxon>Dikarya</taxon>
        <taxon>Ascomycota</taxon>
        <taxon>Pezizomycotina</taxon>
        <taxon>Sordariomycetes</taxon>
        <taxon>Sordariomycetidae</taxon>
        <taxon>Sordariales</taxon>
        <taxon>Lasiosphaeriaceae</taxon>
        <taxon>Cercophora</taxon>
    </lineage>
</organism>
<protein>
    <submittedName>
        <fullName evidence="1">Uncharacterized protein</fullName>
    </submittedName>
</protein>
<keyword evidence="2" id="KW-1185">Reference proteome</keyword>
<gene>
    <name evidence="1" type="ORF">B0T16DRAFT_450804</name>
</gene>
<comment type="caution">
    <text evidence="1">The sequence shown here is derived from an EMBL/GenBank/DDBJ whole genome shotgun (WGS) entry which is preliminary data.</text>
</comment>
<sequence>MPRTTPSTRPSTRPRAVTEIPAQWGHQCHAEGAYVNAQWLGTFIIYIDFTKLSRPELSNGAFSTQVTVHDCYTREDLTEEATIGDPTVMTHMVSDSAYWLSISWDNIRVARPGAYYLQVCLSYQDPQTGQHLLPAKTLYSDMVVVDVEPEDYAGTNYTCTHNALEGGSPSDYVPARFDDAGEAEGHAAATWTLYYQANNGQSGEGSGV</sequence>
<accession>A0AA39YM25</accession>